<proteinExistence type="predicted"/>
<feature type="transmembrane region" description="Helical" evidence="1">
    <location>
        <begin position="115"/>
        <end position="137"/>
    </location>
</feature>
<evidence type="ECO:0000256" key="1">
    <source>
        <dbReference type="SAM" id="Phobius"/>
    </source>
</evidence>
<reference evidence="2 3" key="1">
    <citation type="journal article" date="2018" name="PLoS Genet.">
        <title>Population sequencing reveals clonal diversity and ancestral inbreeding in the grapevine cultivar Chardonnay.</title>
        <authorList>
            <person name="Roach M.J."/>
            <person name="Johnson D.L."/>
            <person name="Bohlmann J."/>
            <person name="van Vuuren H.J."/>
            <person name="Jones S.J."/>
            <person name="Pretorius I.S."/>
            <person name="Schmidt S.A."/>
            <person name="Borneman A.R."/>
        </authorList>
    </citation>
    <scope>NUCLEOTIDE SEQUENCE [LARGE SCALE GENOMIC DNA]</scope>
    <source>
        <strain evidence="3">cv. Chardonnay</strain>
        <tissue evidence="2">Leaf</tissue>
    </source>
</reference>
<organism evidence="2 3">
    <name type="scientific">Vitis vinifera</name>
    <name type="common">Grape</name>
    <dbReference type="NCBI Taxonomy" id="29760"/>
    <lineage>
        <taxon>Eukaryota</taxon>
        <taxon>Viridiplantae</taxon>
        <taxon>Streptophyta</taxon>
        <taxon>Embryophyta</taxon>
        <taxon>Tracheophyta</taxon>
        <taxon>Spermatophyta</taxon>
        <taxon>Magnoliopsida</taxon>
        <taxon>eudicotyledons</taxon>
        <taxon>Gunneridae</taxon>
        <taxon>Pentapetalae</taxon>
        <taxon>rosids</taxon>
        <taxon>Vitales</taxon>
        <taxon>Vitaceae</taxon>
        <taxon>Viteae</taxon>
        <taxon>Vitis</taxon>
    </lineage>
</organism>
<dbReference type="AlphaFoldDB" id="A0A438BU80"/>
<keyword evidence="1" id="KW-0812">Transmembrane</keyword>
<name>A0A438BU80_VITVI</name>
<protein>
    <submittedName>
        <fullName evidence="2">Uncharacterized protein</fullName>
    </submittedName>
</protein>
<accession>A0A438BU80</accession>
<sequence length="285" mass="31293">MDVSLESKSLPMLAIPENPTFKSPPRGSQGKYRDALRIISQVQTRSARFRRGTRRTAKSLRSNRLISQRCEVIFHLVVFGVHRDGKLQGGNTALYKKAAKSSRNKRVISQRCAKFFLQLGVIGLQWLFLFASSPYILDLLMAAKDFTTLVLHVSELQIALPNIPHNSPQSRIALQRAIQRGAPISPSVAVQGISVLQPDSPGVYSSEYGLGVDGLCRVPSVHAAGDQSAGLNQGAARGHVLVKGIWAGLRTHLNRPFSHNRSLKVPGQNKMGKLVEWVEKASFDA</sequence>
<dbReference type="EMBL" id="QGNW01002616">
    <property type="protein sequence ID" value="RVW14555.1"/>
    <property type="molecule type" value="Genomic_DNA"/>
</dbReference>
<evidence type="ECO:0000313" key="2">
    <source>
        <dbReference type="EMBL" id="RVW14555.1"/>
    </source>
</evidence>
<comment type="caution">
    <text evidence="2">The sequence shown here is derived from an EMBL/GenBank/DDBJ whole genome shotgun (WGS) entry which is preliminary data.</text>
</comment>
<keyword evidence="1" id="KW-1133">Transmembrane helix</keyword>
<dbReference type="Proteomes" id="UP000288805">
    <property type="component" value="Unassembled WGS sequence"/>
</dbReference>
<keyword evidence="1" id="KW-0472">Membrane</keyword>
<evidence type="ECO:0000313" key="3">
    <source>
        <dbReference type="Proteomes" id="UP000288805"/>
    </source>
</evidence>
<gene>
    <name evidence="2" type="ORF">CK203_083889</name>
</gene>